<reference evidence="10 11" key="1">
    <citation type="submission" date="2020-08" db="EMBL/GenBank/DDBJ databases">
        <title>Genome sequence of Nocardioides mesophilus KACC 16243T.</title>
        <authorList>
            <person name="Hyun D.-W."/>
            <person name="Bae J.-W."/>
        </authorList>
    </citation>
    <scope>NUCLEOTIDE SEQUENCE [LARGE SCALE GENOMIC DNA]</scope>
    <source>
        <strain evidence="10 11">KACC 16243</strain>
    </source>
</reference>
<evidence type="ECO:0000256" key="8">
    <source>
        <dbReference type="ARBA" id="ARBA00023012"/>
    </source>
</evidence>
<dbReference type="InterPro" id="IPR005467">
    <property type="entry name" value="His_kinase_dom"/>
</dbReference>
<evidence type="ECO:0000313" key="10">
    <source>
        <dbReference type="EMBL" id="QNN54052.1"/>
    </source>
</evidence>
<name>A0A7G9REM7_9ACTN</name>
<dbReference type="CDD" id="cd00082">
    <property type="entry name" value="HisKA"/>
    <property type="match status" value="1"/>
</dbReference>
<evidence type="ECO:0000256" key="5">
    <source>
        <dbReference type="ARBA" id="ARBA00022553"/>
    </source>
</evidence>
<evidence type="ECO:0000256" key="2">
    <source>
        <dbReference type="ARBA" id="ARBA00004651"/>
    </source>
</evidence>
<proteinExistence type="predicted"/>
<accession>A0A7G9REM7</accession>
<keyword evidence="4" id="KW-0472">Membrane</keyword>
<keyword evidence="4" id="KW-1003">Cell membrane</keyword>
<dbReference type="RefSeq" id="WP_187579894.1">
    <property type="nucleotide sequence ID" value="NZ_CP060713.1"/>
</dbReference>
<keyword evidence="11" id="KW-1185">Reference proteome</keyword>
<comment type="catalytic activity">
    <reaction evidence="1">
        <text>ATP + protein L-histidine = ADP + protein N-phospho-L-histidine.</text>
        <dbReference type="EC" id="2.7.13.3"/>
    </reaction>
</comment>
<dbReference type="Gene3D" id="1.10.287.130">
    <property type="match status" value="1"/>
</dbReference>
<dbReference type="GO" id="GO:0000155">
    <property type="term" value="F:phosphorelay sensor kinase activity"/>
    <property type="evidence" value="ECO:0007669"/>
    <property type="project" value="InterPro"/>
</dbReference>
<dbReference type="AlphaFoldDB" id="A0A7G9REM7"/>
<keyword evidence="8" id="KW-0902">Two-component regulatory system</keyword>
<dbReference type="SMART" id="SM00388">
    <property type="entry name" value="HisKA"/>
    <property type="match status" value="1"/>
</dbReference>
<protein>
    <recommendedName>
        <fullName evidence="3">histidine kinase</fullName>
        <ecNumber evidence="3">2.7.13.3</ecNumber>
    </recommendedName>
</protein>
<evidence type="ECO:0000256" key="4">
    <source>
        <dbReference type="ARBA" id="ARBA00022475"/>
    </source>
</evidence>
<dbReference type="SUPFAM" id="SSF47384">
    <property type="entry name" value="Homodimeric domain of signal transducing histidine kinase"/>
    <property type="match status" value="1"/>
</dbReference>
<dbReference type="Pfam" id="PF02518">
    <property type="entry name" value="HATPase_c"/>
    <property type="match status" value="1"/>
</dbReference>
<dbReference type="PROSITE" id="PS50109">
    <property type="entry name" value="HIS_KIN"/>
    <property type="match status" value="1"/>
</dbReference>
<dbReference type="Pfam" id="PF00512">
    <property type="entry name" value="HisKA"/>
    <property type="match status" value="1"/>
</dbReference>
<dbReference type="EMBL" id="CP060713">
    <property type="protein sequence ID" value="QNN54052.1"/>
    <property type="molecule type" value="Genomic_DNA"/>
</dbReference>
<dbReference type="PANTHER" id="PTHR44936">
    <property type="entry name" value="SENSOR PROTEIN CREC"/>
    <property type="match status" value="1"/>
</dbReference>
<dbReference type="GO" id="GO:0005886">
    <property type="term" value="C:plasma membrane"/>
    <property type="evidence" value="ECO:0007669"/>
    <property type="project" value="UniProtKB-SubCell"/>
</dbReference>
<evidence type="ECO:0000259" key="9">
    <source>
        <dbReference type="PROSITE" id="PS50109"/>
    </source>
</evidence>
<dbReference type="SUPFAM" id="SSF55874">
    <property type="entry name" value="ATPase domain of HSP90 chaperone/DNA topoisomerase II/histidine kinase"/>
    <property type="match status" value="1"/>
</dbReference>
<evidence type="ECO:0000256" key="3">
    <source>
        <dbReference type="ARBA" id="ARBA00012438"/>
    </source>
</evidence>
<keyword evidence="7 10" id="KW-0418">Kinase</keyword>
<evidence type="ECO:0000256" key="7">
    <source>
        <dbReference type="ARBA" id="ARBA00022777"/>
    </source>
</evidence>
<dbReference type="InterPro" id="IPR036097">
    <property type="entry name" value="HisK_dim/P_sf"/>
</dbReference>
<keyword evidence="6" id="KW-0808">Transferase</keyword>
<dbReference type="CDD" id="cd00075">
    <property type="entry name" value="HATPase"/>
    <property type="match status" value="1"/>
</dbReference>
<dbReference type="InterPro" id="IPR003661">
    <property type="entry name" value="HisK_dim/P_dom"/>
</dbReference>
<dbReference type="InterPro" id="IPR036890">
    <property type="entry name" value="HATPase_C_sf"/>
</dbReference>
<dbReference type="InterPro" id="IPR050980">
    <property type="entry name" value="2C_sensor_his_kinase"/>
</dbReference>
<dbReference type="InterPro" id="IPR003594">
    <property type="entry name" value="HATPase_dom"/>
</dbReference>
<evidence type="ECO:0000256" key="6">
    <source>
        <dbReference type="ARBA" id="ARBA00022679"/>
    </source>
</evidence>
<comment type="subcellular location">
    <subcellularLocation>
        <location evidence="2">Cell membrane</location>
        <topology evidence="2">Multi-pass membrane protein</topology>
    </subcellularLocation>
</comment>
<organism evidence="10 11">
    <name type="scientific">Nocardioides mesophilus</name>
    <dbReference type="NCBI Taxonomy" id="433659"/>
    <lineage>
        <taxon>Bacteria</taxon>
        <taxon>Bacillati</taxon>
        <taxon>Actinomycetota</taxon>
        <taxon>Actinomycetes</taxon>
        <taxon>Propionibacteriales</taxon>
        <taxon>Nocardioidaceae</taxon>
        <taxon>Nocardioides</taxon>
    </lineage>
</organism>
<dbReference type="KEGG" id="nmes:H9L09_06640"/>
<gene>
    <name evidence="10" type="ORF">H9L09_06640</name>
</gene>
<dbReference type="PANTHER" id="PTHR44936:SF9">
    <property type="entry name" value="SENSOR PROTEIN CREC"/>
    <property type="match status" value="1"/>
</dbReference>
<evidence type="ECO:0000256" key="1">
    <source>
        <dbReference type="ARBA" id="ARBA00000085"/>
    </source>
</evidence>
<evidence type="ECO:0000313" key="11">
    <source>
        <dbReference type="Proteomes" id="UP000515947"/>
    </source>
</evidence>
<feature type="domain" description="Histidine kinase" evidence="9">
    <location>
        <begin position="145"/>
        <end position="358"/>
    </location>
</feature>
<dbReference type="Proteomes" id="UP000515947">
    <property type="component" value="Chromosome"/>
</dbReference>
<dbReference type="EC" id="2.7.13.3" evidence="3"/>
<sequence>MTTISGAELAEPSGFPRPAQRLLVPWLAVSAVCFWWMCTTPGAEVVPYHLVWITFALAYGFEPWPVPRTLISLTVISVLTGGVLVARAADGAMNWEETTEIPLMLVLALLVVWHVQRRAAVTRTAVTLAQRAATAATRREWLGRLTSHEMRTPLTIASGYVDLLYEREDRPDRLADLSVVRDELGRLARAGDRLLRMIRLQDPLPRSPVDIDDLLEETAQRWSSVAARRWLVETSAGSVSASPERLRACLDTLIENALRYTREEDTVRLVAFRHDGQLWMGVADSGPGLTDEVARRINSRSSRTWEVPVEAAKPDPLSRTGLGIGLVQDILDSRRGRVLAGRSREGGALVMTRSPLLL</sequence>
<keyword evidence="5" id="KW-0597">Phosphoprotein</keyword>
<dbReference type="Gene3D" id="3.30.565.10">
    <property type="entry name" value="Histidine kinase-like ATPase, C-terminal domain"/>
    <property type="match status" value="1"/>
</dbReference>
<dbReference type="SMART" id="SM00387">
    <property type="entry name" value="HATPase_c"/>
    <property type="match status" value="1"/>
</dbReference>